<gene>
    <name evidence="1" type="ORF">BCY89_20475</name>
</gene>
<organism evidence="1 2">
    <name type="scientific">Sphingobacterium siyangense</name>
    <dbReference type="NCBI Taxonomy" id="459529"/>
    <lineage>
        <taxon>Bacteria</taxon>
        <taxon>Pseudomonadati</taxon>
        <taxon>Bacteroidota</taxon>
        <taxon>Sphingobacteriia</taxon>
        <taxon>Sphingobacteriales</taxon>
        <taxon>Sphingobacteriaceae</taxon>
        <taxon>Sphingobacterium</taxon>
    </lineage>
</organism>
<dbReference type="Proteomes" id="UP000286402">
    <property type="component" value="Unassembled WGS sequence"/>
</dbReference>
<dbReference type="EMBL" id="MCAQ01000030">
    <property type="protein sequence ID" value="RKF30177.1"/>
    <property type="molecule type" value="Genomic_DNA"/>
</dbReference>
<proteinExistence type="predicted"/>
<comment type="caution">
    <text evidence="1">The sequence shown here is derived from an EMBL/GenBank/DDBJ whole genome shotgun (WGS) entry which is preliminary data.</text>
</comment>
<accession>A0A420FB38</accession>
<reference evidence="1 2" key="1">
    <citation type="submission" date="2016-07" db="EMBL/GenBank/DDBJ databases">
        <title>Genome analysis of Sphingobacterium siyangense T12B17.</title>
        <authorList>
            <person name="Xu D."/>
            <person name="Su Y."/>
            <person name="Zheng S."/>
        </authorList>
    </citation>
    <scope>NUCLEOTIDE SEQUENCE [LARGE SCALE GENOMIC DNA]</scope>
    <source>
        <strain evidence="1 2">T12B17</strain>
    </source>
</reference>
<evidence type="ECO:0000313" key="2">
    <source>
        <dbReference type="Proteomes" id="UP000286402"/>
    </source>
</evidence>
<name>A0A420FB38_9SPHI</name>
<protein>
    <submittedName>
        <fullName evidence="1">Uncharacterized protein</fullName>
    </submittedName>
</protein>
<keyword evidence="2" id="KW-1185">Reference proteome</keyword>
<sequence length="180" mass="20545">MIKWKEIDYKKRNKLLFVGAGILLVLAWFLAFQKTYLAYRENTRLNSLIGNDISNSTQFDFTRKSKVLDSLSKVYQSDSATWNDNFLSEASRAINSPRIQVYFNNLPKNAMQVDSAAVKSKSLTLKGDYRSIVASVAELEKINTLGYLSTVTLKFDNRRVSANERKVIEGEVGFKVKLER</sequence>
<dbReference type="RefSeq" id="WP_120336705.1">
    <property type="nucleotide sequence ID" value="NZ_MCAQ01000030.1"/>
</dbReference>
<evidence type="ECO:0000313" key="1">
    <source>
        <dbReference type="EMBL" id="RKF30177.1"/>
    </source>
</evidence>
<dbReference type="AlphaFoldDB" id="A0A420FB38"/>